<dbReference type="Gene3D" id="3.40.190.10">
    <property type="entry name" value="Periplasmic binding protein-like II"/>
    <property type="match status" value="1"/>
</dbReference>
<keyword evidence="5" id="KW-1185">Reference proteome</keyword>
<dbReference type="RefSeq" id="WP_108852372.1">
    <property type="nucleotide sequence ID" value="NZ_OMOQ01000001.1"/>
</dbReference>
<comment type="subcellular location">
    <subcellularLocation>
        <location evidence="1">Periplasm</location>
    </subcellularLocation>
</comment>
<sequence length="550" mass="60794">MTNYDTPEQRSHPAARMYADECLTGSLSRREFLTRASALGVSSAAAYGLLGLTAPKAVAQEAQMGGTIRCQLETKAQKDPRTWDWSELANFARGWLDYLVEYNGDGSLRGMLLESWEVNDDATEYTLKVRQGVKWNNGDDFTAADVANNITRWCDANVEGNSMAARMGALVDEETKSAREGAISVVDDHTVKLVLPAPDITIIVGMADYPAAVMHSSYDNGDPSANPIGTGPYLPETNEVGVKQVLVKNADHTWWGTEVYGGPYLDRIEYIDLGTDPSSFLAAAEAEEIDMLHRTDGDFVDIFDSIGWTKSEAVTSATLAVRFNQDADFYKDVNVRKALQMAVDNSVVLELGYANLGSPAENHHVCPIHPEYAELPPLVVDPAKAKEMIDAAGHADTEFELISIDDAWQANSCDAVAAQMRDAGINIKRTILPGSTFWNDWAKYPFSATEWNMRPLGVQVLALAYKSGVAWNETAYASADFDALLAEAMSIADADARREVMAKIEKLMQDDGVLIQPYWRNVYRHFRENVKGAEMHPTFEHHHYKWSIEA</sequence>
<dbReference type="SUPFAM" id="SSF53850">
    <property type="entry name" value="Periplasmic binding protein-like II"/>
    <property type="match status" value="1"/>
</dbReference>
<dbReference type="PIRSF" id="PIRSF002741">
    <property type="entry name" value="MppA"/>
    <property type="match status" value="1"/>
</dbReference>
<organism evidence="4 5">
    <name type="scientific">Albidovulum aquaemixtae</name>
    <dbReference type="NCBI Taxonomy" id="1542388"/>
    <lineage>
        <taxon>Bacteria</taxon>
        <taxon>Pseudomonadati</taxon>
        <taxon>Pseudomonadota</taxon>
        <taxon>Alphaproteobacteria</taxon>
        <taxon>Rhodobacterales</taxon>
        <taxon>Paracoccaceae</taxon>
        <taxon>Albidovulum</taxon>
    </lineage>
</organism>
<evidence type="ECO:0000313" key="4">
    <source>
        <dbReference type="EMBL" id="SPH17986.1"/>
    </source>
</evidence>
<dbReference type="OrthoDB" id="9803988at2"/>
<reference evidence="4 5" key="1">
    <citation type="submission" date="2018-03" db="EMBL/GenBank/DDBJ databases">
        <authorList>
            <person name="Keele B.F."/>
        </authorList>
    </citation>
    <scope>NUCLEOTIDE SEQUENCE [LARGE SCALE GENOMIC DNA]</scope>
    <source>
        <strain evidence="4 5">CECT 8626</strain>
    </source>
</reference>
<dbReference type="EMBL" id="OMOQ01000001">
    <property type="protein sequence ID" value="SPH17986.1"/>
    <property type="molecule type" value="Genomic_DNA"/>
</dbReference>
<dbReference type="Pfam" id="PF00496">
    <property type="entry name" value="SBP_bac_5"/>
    <property type="match status" value="1"/>
</dbReference>
<dbReference type="InterPro" id="IPR030678">
    <property type="entry name" value="Peptide/Ni-bd"/>
</dbReference>
<dbReference type="GO" id="GO:0030288">
    <property type="term" value="C:outer membrane-bounded periplasmic space"/>
    <property type="evidence" value="ECO:0007669"/>
    <property type="project" value="UniProtKB-ARBA"/>
</dbReference>
<dbReference type="PROSITE" id="PS51318">
    <property type="entry name" value="TAT"/>
    <property type="match status" value="1"/>
</dbReference>
<dbReference type="Gene3D" id="3.10.105.10">
    <property type="entry name" value="Dipeptide-binding Protein, Domain 3"/>
    <property type="match status" value="1"/>
</dbReference>
<dbReference type="GO" id="GO:0043190">
    <property type="term" value="C:ATP-binding cassette (ABC) transporter complex"/>
    <property type="evidence" value="ECO:0007669"/>
    <property type="project" value="InterPro"/>
</dbReference>
<dbReference type="GO" id="GO:1904680">
    <property type="term" value="F:peptide transmembrane transporter activity"/>
    <property type="evidence" value="ECO:0007669"/>
    <property type="project" value="TreeGrafter"/>
</dbReference>
<dbReference type="InterPro" id="IPR000914">
    <property type="entry name" value="SBP_5_dom"/>
</dbReference>
<proteinExistence type="inferred from homology"/>
<dbReference type="InterPro" id="IPR006311">
    <property type="entry name" value="TAT_signal"/>
</dbReference>
<evidence type="ECO:0000259" key="3">
    <source>
        <dbReference type="Pfam" id="PF00496"/>
    </source>
</evidence>
<evidence type="ECO:0000256" key="1">
    <source>
        <dbReference type="ARBA" id="ARBA00004418"/>
    </source>
</evidence>
<dbReference type="PANTHER" id="PTHR30290">
    <property type="entry name" value="PERIPLASMIC BINDING COMPONENT OF ABC TRANSPORTER"/>
    <property type="match status" value="1"/>
</dbReference>
<dbReference type="CDD" id="cd08503">
    <property type="entry name" value="PBP2_NikA_DppA_OppA_like_17"/>
    <property type="match status" value="1"/>
</dbReference>
<gene>
    <name evidence="4" type="primary">dppE</name>
    <name evidence="4" type="ORF">DEA8626_01515</name>
</gene>
<evidence type="ECO:0000313" key="5">
    <source>
        <dbReference type="Proteomes" id="UP000244924"/>
    </source>
</evidence>
<accession>A0A2R8B5Z6</accession>
<name>A0A2R8B5Z6_9RHOB</name>
<dbReference type="AlphaFoldDB" id="A0A2R8B5Z6"/>
<protein>
    <submittedName>
        <fullName evidence="4">Dipeptide-binding protein DppE</fullName>
    </submittedName>
</protein>
<evidence type="ECO:0000256" key="2">
    <source>
        <dbReference type="ARBA" id="ARBA00005695"/>
    </source>
</evidence>
<dbReference type="Proteomes" id="UP000244924">
    <property type="component" value="Unassembled WGS sequence"/>
</dbReference>
<dbReference type="GO" id="GO:0015833">
    <property type="term" value="P:peptide transport"/>
    <property type="evidence" value="ECO:0007669"/>
    <property type="project" value="TreeGrafter"/>
</dbReference>
<feature type="domain" description="Solute-binding protein family 5" evidence="3">
    <location>
        <begin position="109"/>
        <end position="454"/>
    </location>
</feature>
<comment type="similarity">
    <text evidence="2">Belongs to the bacterial solute-binding protein 5 family.</text>
</comment>
<dbReference type="InterPro" id="IPR039424">
    <property type="entry name" value="SBP_5"/>
</dbReference>